<keyword evidence="3" id="KW-1185">Reference proteome</keyword>
<accession>A0A5N8XQ47</accession>
<evidence type="ECO:0000313" key="3">
    <source>
        <dbReference type="Proteomes" id="UP000400924"/>
    </source>
</evidence>
<evidence type="ECO:0000313" key="2">
    <source>
        <dbReference type="EMBL" id="MPY61088.1"/>
    </source>
</evidence>
<dbReference type="AlphaFoldDB" id="A0A5N8XQ47"/>
<dbReference type="EMBL" id="VJZC01000269">
    <property type="protein sequence ID" value="MPY61088.1"/>
    <property type="molecule type" value="Genomic_DNA"/>
</dbReference>
<dbReference type="RefSeq" id="WP_152774536.1">
    <property type="nucleotide sequence ID" value="NZ_VJZC01000269.1"/>
</dbReference>
<feature type="domain" description="DUF397" evidence="1">
    <location>
        <begin position="5"/>
        <end position="64"/>
    </location>
</feature>
<gene>
    <name evidence="2" type="ORF">FNH08_29290</name>
</gene>
<sequence length="67" mass="7292">MTSALKWFKSSYSGSDDADCVEIAIPTPDPTVHVHVHVRDSKDPQGTPLAFADGAWAEFVTFARRSA</sequence>
<dbReference type="Proteomes" id="UP000400924">
    <property type="component" value="Unassembled WGS sequence"/>
</dbReference>
<name>A0A5N8XQ47_9ACTN</name>
<dbReference type="InterPro" id="IPR007278">
    <property type="entry name" value="DUF397"/>
</dbReference>
<comment type="caution">
    <text evidence="2">The sequence shown here is derived from an EMBL/GenBank/DDBJ whole genome shotgun (WGS) entry which is preliminary data.</text>
</comment>
<dbReference type="OrthoDB" id="4562195at2"/>
<proteinExistence type="predicted"/>
<evidence type="ECO:0000259" key="1">
    <source>
        <dbReference type="Pfam" id="PF04149"/>
    </source>
</evidence>
<reference evidence="2 3" key="1">
    <citation type="submission" date="2019-07" db="EMBL/GenBank/DDBJ databases">
        <title>New species of Amycolatopsis and Streptomyces.</title>
        <authorList>
            <person name="Duangmal K."/>
            <person name="Teo W.F.A."/>
            <person name="Lipun K."/>
        </authorList>
    </citation>
    <scope>NUCLEOTIDE SEQUENCE [LARGE SCALE GENOMIC DNA]</scope>
    <source>
        <strain evidence="2 3">NBRC 106415</strain>
    </source>
</reference>
<protein>
    <submittedName>
        <fullName evidence="2">DUF397 domain-containing protein</fullName>
    </submittedName>
</protein>
<organism evidence="2 3">
    <name type="scientific">Streptomyces spongiae</name>
    <dbReference type="NCBI Taxonomy" id="565072"/>
    <lineage>
        <taxon>Bacteria</taxon>
        <taxon>Bacillati</taxon>
        <taxon>Actinomycetota</taxon>
        <taxon>Actinomycetes</taxon>
        <taxon>Kitasatosporales</taxon>
        <taxon>Streptomycetaceae</taxon>
        <taxon>Streptomyces</taxon>
    </lineage>
</organism>
<dbReference type="Pfam" id="PF04149">
    <property type="entry name" value="DUF397"/>
    <property type="match status" value="1"/>
</dbReference>